<dbReference type="OMA" id="SNIRYCI"/>
<dbReference type="SMART" id="SM00406">
    <property type="entry name" value="IGv"/>
    <property type="match status" value="1"/>
</dbReference>
<dbReference type="Gene3D" id="2.60.40.10">
    <property type="entry name" value="Immunoglobulins"/>
    <property type="match status" value="1"/>
</dbReference>
<evidence type="ECO:0000313" key="8">
    <source>
        <dbReference type="Proteomes" id="UP000314983"/>
    </source>
</evidence>
<dbReference type="InterPro" id="IPR051287">
    <property type="entry name" value="TCR_variable_region"/>
</dbReference>
<accession>A0A4W4EZJ9</accession>
<dbReference type="SUPFAM" id="SSF48726">
    <property type="entry name" value="Immunoglobulin"/>
    <property type="match status" value="1"/>
</dbReference>
<dbReference type="Ensembl" id="ENSEEET00000017848.2">
    <property type="protein sequence ID" value="ENSEEEP00000017650.2"/>
    <property type="gene ID" value="ENSEEEG00000027936.1"/>
</dbReference>
<evidence type="ECO:0000259" key="6">
    <source>
        <dbReference type="PROSITE" id="PS50835"/>
    </source>
</evidence>
<dbReference type="GO" id="GO:0002250">
    <property type="term" value="P:adaptive immune response"/>
    <property type="evidence" value="ECO:0007669"/>
    <property type="project" value="UniProtKB-KW"/>
</dbReference>
<organism evidence="7 8">
    <name type="scientific">Electrophorus electricus</name>
    <name type="common">Electric eel</name>
    <name type="synonym">Gymnotus electricus</name>
    <dbReference type="NCBI Taxonomy" id="8005"/>
    <lineage>
        <taxon>Eukaryota</taxon>
        <taxon>Metazoa</taxon>
        <taxon>Chordata</taxon>
        <taxon>Craniata</taxon>
        <taxon>Vertebrata</taxon>
        <taxon>Euteleostomi</taxon>
        <taxon>Actinopterygii</taxon>
        <taxon>Neopterygii</taxon>
        <taxon>Teleostei</taxon>
        <taxon>Ostariophysi</taxon>
        <taxon>Gymnotiformes</taxon>
        <taxon>Gymnotoidei</taxon>
        <taxon>Gymnotidae</taxon>
        <taxon>Electrophorus</taxon>
    </lineage>
</organism>
<keyword evidence="5" id="KW-1279">T cell receptor</keyword>
<dbReference type="InterPro" id="IPR003599">
    <property type="entry name" value="Ig_sub"/>
</dbReference>
<dbReference type="GeneTree" id="ENSGT01010000223161"/>
<reference evidence="8" key="2">
    <citation type="journal article" date="2017" name="Sci. Adv.">
        <title>A tail of two voltages: Proteomic comparison of the three electric organs of the electric eel.</title>
        <authorList>
            <person name="Traeger L.L."/>
            <person name="Sabat G."/>
            <person name="Barrett-Wilt G.A."/>
            <person name="Wells G.B."/>
            <person name="Sussman M.R."/>
        </authorList>
    </citation>
    <scope>NUCLEOTIDE SEQUENCE [LARGE SCALE GENOMIC DNA]</scope>
</reference>
<reference evidence="7" key="4">
    <citation type="submission" date="2025-08" db="UniProtKB">
        <authorList>
            <consortium name="Ensembl"/>
        </authorList>
    </citation>
    <scope>IDENTIFICATION</scope>
</reference>
<evidence type="ECO:0000256" key="2">
    <source>
        <dbReference type="ARBA" id="ARBA00023130"/>
    </source>
</evidence>
<evidence type="ECO:0000313" key="7">
    <source>
        <dbReference type="Ensembl" id="ENSEEEP00000017650.2"/>
    </source>
</evidence>
<dbReference type="PANTHER" id="PTHR19367:SF18">
    <property type="entry name" value="T CELL RECEPTOR ALPHA VARIABLE 16"/>
    <property type="match status" value="1"/>
</dbReference>
<dbReference type="InterPro" id="IPR013783">
    <property type="entry name" value="Ig-like_fold"/>
</dbReference>
<evidence type="ECO:0000256" key="4">
    <source>
        <dbReference type="ARBA" id="ARBA00023319"/>
    </source>
</evidence>
<keyword evidence="2" id="KW-1064">Adaptive immunity</keyword>
<feature type="domain" description="Ig-like" evidence="6">
    <location>
        <begin position="16"/>
        <end position="95"/>
    </location>
</feature>
<dbReference type="Pfam" id="PF07686">
    <property type="entry name" value="V-set"/>
    <property type="match status" value="1"/>
</dbReference>
<dbReference type="PANTHER" id="PTHR19367">
    <property type="entry name" value="T-CELL RECEPTOR ALPHA CHAIN V REGION"/>
    <property type="match status" value="1"/>
</dbReference>
<keyword evidence="8" id="KW-1185">Reference proteome</keyword>
<dbReference type="STRING" id="8005.ENSEEEP00000017650"/>
<dbReference type="InterPro" id="IPR036179">
    <property type="entry name" value="Ig-like_dom_sf"/>
</dbReference>
<dbReference type="InterPro" id="IPR007110">
    <property type="entry name" value="Ig-like_dom"/>
</dbReference>
<reference evidence="7" key="3">
    <citation type="submission" date="2020-05" db="EMBL/GenBank/DDBJ databases">
        <title>Electrophorus electricus (electric eel) genome, fEleEle1, primary haplotype.</title>
        <authorList>
            <person name="Myers G."/>
            <person name="Meyer A."/>
            <person name="Fedrigo O."/>
            <person name="Formenti G."/>
            <person name="Rhie A."/>
            <person name="Tracey A."/>
            <person name="Sims Y."/>
            <person name="Jarvis E.D."/>
        </authorList>
    </citation>
    <scope>NUCLEOTIDE SEQUENCE [LARGE SCALE GENOMIC DNA]</scope>
</reference>
<dbReference type="InterPro" id="IPR013106">
    <property type="entry name" value="Ig_V-set"/>
</dbReference>
<proteinExistence type="predicted"/>
<evidence type="ECO:0000256" key="3">
    <source>
        <dbReference type="ARBA" id="ARBA00023170"/>
    </source>
</evidence>
<dbReference type="GO" id="GO:0042101">
    <property type="term" value="C:T cell receptor complex"/>
    <property type="evidence" value="ECO:0007669"/>
    <property type="project" value="UniProtKB-KW"/>
</dbReference>
<dbReference type="Proteomes" id="UP000314983">
    <property type="component" value="Chromosome 18"/>
</dbReference>
<sequence length="126" mass="14441">MKATDILLHFLLSPGEDQTVTLSCNYSYTVSMNNLQWYCQYPNSRPQFIVLVTEYEQNQTADSDPRLSAHVHKSVKRVDLLISSAAVSDSALYYCALQPTVTGKHHSLYKNLWRCEETSLRVHVEM</sequence>
<evidence type="ECO:0000256" key="1">
    <source>
        <dbReference type="ARBA" id="ARBA00022729"/>
    </source>
</evidence>
<dbReference type="SMART" id="SM00409">
    <property type="entry name" value="IG"/>
    <property type="match status" value="1"/>
</dbReference>
<keyword evidence="1" id="KW-0732">Signal</keyword>
<dbReference type="AlphaFoldDB" id="A0A4W4EZJ9"/>
<protein>
    <recommendedName>
        <fullName evidence="6">Ig-like domain-containing protein</fullName>
    </recommendedName>
</protein>
<keyword evidence="3" id="KW-0675">Receptor</keyword>
<keyword evidence="5" id="KW-0391">Immunity</keyword>
<reference evidence="7" key="5">
    <citation type="submission" date="2025-09" db="UniProtKB">
        <authorList>
            <consortium name="Ensembl"/>
        </authorList>
    </citation>
    <scope>IDENTIFICATION</scope>
</reference>
<dbReference type="PROSITE" id="PS50835">
    <property type="entry name" value="IG_LIKE"/>
    <property type="match status" value="1"/>
</dbReference>
<keyword evidence="4" id="KW-0393">Immunoglobulin domain</keyword>
<reference evidence="8" key="1">
    <citation type="journal article" date="2014" name="Science">
        <title>Nonhuman genetics. Genomic basis for the convergent evolution of electric organs.</title>
        <authorList>
            <person name="Gallant J.R."/>
            <person name="Traeger L.L."/>
            <person name="Volkening J.D."/>
            <person name="Moffett H."/>
            <person name="Chen P.H."/>
            <person name="Novina C.D."/>
            <person name="Phillips G.N.Jr."/>
            <person name="Anand R."/>
            <person name="Wells G.B."/>
            <person name="Pinch M."/>
            <person name="Guth R."/>
            <person name="Unguez G.A."/>
            <person name="Albert J.S."/>
            <person name="Zakon H.H."/>
            <person name="Samanta M.P."/>
            <person name="Sussman M.R."/>
        </authorList>
    </citation>
    <scope>NUCLEOTIDE SEQUENCE [LARGE SCALE GENOMIC DNA]</scope>
</reference>
<evidence type="ECO:0000256" key="5">
    <source>
        <dbReference type="ARBA" id="ARBA00043266"/>
    </source>
</evidence>
<name>A0A4W4EZJ9_ELEEL</name>